<keyword evidence="3" id="KW-1185">Reference proteome</keyword>
<evidence type="ECO:0000256" key="1">
    <source>
        <dbReference type="SAM" id="MobiDB-lite"/>
    </source>
</evidence>
<comment type="caution">
    <text evidence="2">The sequence shown here is derived from an EMBL/GenBank/DDBJ whole genome shotgun (WGS) entry which is preliminary data.</text>
</comment>
<organism evidence="2 3">
    <name type="scientific">Hohenbuehelia grisea</name>
    <dbReference type="NCBI Taxonomy" id="104357"/>
    <lineage>
        <taxon>Eukaryota</taxon>
        <taxon>Fungi</taxon>
        <taxon>Dikarya</taxon>
        <taxon>Basidiomycota</taxon>
        <taxon>Agaricomycotina</taxon>
        <taxon>Agaricomycetes</taxon>
        <taxon>Agaricomycetidae</taxon>
        <taxon>Agaricales</taxon>
        <taxon>Pleurotineae</taxon>
        <taxon>Pleurotaceae</taxon>
        <taxon>Hohenbuehelia</taxon>
    </lineage>
</organism>
<evidence type="ECO:0000313" key="3">
    <source>
        <dbReference type="Proteomes" id="UP001556367"/>
    </source>
</evidence>
<feature type="region of interest" description="Disordered" evidence="1">
    <location>
        <begin position="1"/>
        <end position="105"/>
    </location>
</feature>
<accession>A0ABR3JWM5</accession>
<name>A0ABR3JWM5_9AGAR</name>
<feature type="compositionally biased region" description="Basic and acidic residues" evidence="1">
    <location>
        <begin position="1"/>
        <end position="10"/>
    </location>
</feature>
<protein>
    <submittedName>
        <fullName evidence="2">Uncharacterized protein</fullName>
    </submittedName>
</protein>
<evidence type="ECO:0000313" key="2">
    <source>
        <dbReference type="EMBL" id="KAL0959962.1"/>
    </source>
</evidence>
<proteinExistence type="predicted"/>
<feature type="compositionally biased region" description="Acidic residues" evidence="1">
    <location>
        <begin position="54"/>
        <end position="70"/>
    </location>
</feature>
<dbReference type="EMBL" id="JASNQZ010000002">
    <property type="protein sequence ID" value="KAL0959962.1"/>
    <property type="molecule type" value="Genomic_DNA"/>
</dbReference>
<sequence length="105" mass="11453">MDSKKEEISTKKVTSGDLKEGHATVESEPSSENKTDKLNSDVPSDDSQPSNAQPEDDDDDELENDEDIDMADAPKVTYTARAPIRFAIDKGTKDPRGTKGSGVRR</sequence>
<feature type="compositionally biased region" description="Basic and acidic residues" evidence="1">
    <location>
        <begin position="87"/>
        <end position="97"/>
    </location>
</feature>
<feature type="compositionally biased region" description="Polar residues" evidence="1">
    <location>
        <begin position="41"/>
        <end position="53"/>
    </location>
</feature>
<reference evidence="3" key="1">
    <citation type="submission" date="2024-06" db="EMBL/GenBank/DDBJ databases">
        <title>Multi-omics analyses provide insights into the biosynthesis of the anticancer antibiotic pleurotin in Hohenbuehelia grisea.</title>
        <authorList>
            <person name="Weaver J.A."/>
            <person name="Alberti F."/>
        </authorList>
    </citation>
    <scope>NUCLEOTIDE SEQUENCE [LARGE SCALE GENOMIC DNA]</scope>
    <source>
        <strain evidence="3">T-177</strain>
    </source>
</reference>
<dbReference type="Proteomes" id="UP001556367">
    <property type="component" value="Unassembled WGS sequence"/>
</dbReference>
<gene>
    <name evidence="2" type="ORF">HGRIS_011626</name>
</gene>
<feature type="compositionally biased region" description="Basic and acidic residues" evidence="1">
    <location>
        <begin position="17"/>
        <end position="39"/>
    </location>
</feature>